<gene>
    <name evidence="1" type="ORF">GCM10022409_39590</name>
</gene>
<organism evidence="1 2">
    <name type="scientific">Hymenobacter glaciei</name>
    <dbReference type="NCBI Taxonomy" id="877209"/>
    <lineage>
        <taxon>Bacteria</taxon>
        <taxon>Pseudomonadati</taxon>
        <taxon>Bacteroidota</taxon>
        <taxon>Cytophagia</taxon>
        <taxon>Cytophagales</taxon>
        <taxon>Hymenobacteraceae</taxon>
        <taxon>Hymenobacter</taxon>
    </lineage>
</organism>
<reference evidence="2" key="1">
    <citation type="journal article" date="2019" name="Int. J. Syst. Evol. Microbiol.">
        <title>The Global Catalogue of Microorganisms (GCM) 10K type strain sequencing project: providing services to taxonomists for standard genome sequencing and annotation.</title>
        <authorList>
            <consortium name="The Broad Institute Genomics Platform"/>
            <consortium name="The Broad Institute Genome Sequencing Center for Infectious Disease"/>
            <person name="Wu L."/>
            <person name="Ma J."/>
        </authorList>
    </citation>
    <scope>NUCLEOTIDE SEQUENCE [LARGE SCALE GENOMIC DNA]</scope>
    <source>
        <strain evidence="2">JCM 17225</strain>
    </source>
</reference>
<sequence>MCVRIYLGSILPLPQIIWNKSTPGFYVNAVNDEAEAARMHELLSATHVYELGSFMGCSCGLMYNPQLKGDDADNYPSRLKDVALFKSHLKHHLPDNCLKIFATWWEYFPDKYPEETLSLSEFISTEFEIPENIIVTVVT</sequence>
<accession>A0ABP7UPH8</accession>
<evidence type="ECO:0000313" key="1">
    <source>
        <dbReference type="EMBL" id="GAA4049148.1"/>
    </source>
</evidence>
<name>A0ABP7UPH8_9BACT</name>
<dbReference type="Proteomes" id="UP001501469">
    <property type="component" value="Unassembled WGS sequence"/>
</dbReference>
<protein>
    <submittedName>
        <fullName evidence="1">Uncharacterized protein</fullName>
    </submittedName>
</protein>
<dbReference type="RefSeq" id="WP_345058097.1">
    <property type="nucleotide sequence ID" value="NZ_BAABDK010000031.1"/>
</dbReference>
<dbReference type="EMBL" id="BAABDK010000031">
    <property type="protein sequence ID" value="GAA4049148.1"/>
    <property type="molecule type" value="Genomic_DNA"/>
</dbReference>
<comment type="caution">
    <text evidence="1">The sequence shown here is derived from an EMBL/GenBank/DDBJ whole genome shotgun (WGS) entry which is preliminary data.</text>
</comment>
<keyword evidence="2" id="KW-1185">Reference proteome</keyword>
<evidence type="ECO:0000313" key="2">
    <source>
        <dbReference type="Proteomes" id="UP001501469"/>
    </source>
</evidence>
<proteinExistence type="predicted"/>